<feature type="domain" description="AAA+ ATPase" evidence="7">
    <location>
        <begin position="36"/>
        <end position="187"/>
    </location>
</feature>
<dbReference type="InterPro" id="IPR027417">
    <property type="entry name" value="P-loop_NTPase"/>
</dbReference>
<dbReference type="GO" id="GO:0003924">
    <property type="term" value="F:GTPase activity"/>
    <property type="evidence" value="ECO:0007669"/>
    <property type="project" value="InterPro"/>
</dbReference>
<name>A0A809RXP7_9PROT</name>
<dbReference type="InterPro" id="IPR003593">
    <property type="entry name" value="AAA+_ATPase"/>
</dbReference>
<reference evidence="8" key="1">
    <citation type="journal article" name="DNA Res.">
        <title>The physiological potential of anammox bacteria as revealed by their core genome structure.</title>
        <authorList>
            <person name="Okubo T."/>
            <person name="Toyoda A."/>
            <person name="Fukuhara K."/>
            <person name="Uchiyama I."/>
            <person name="Harigaya Y."/>
            <person name="Kuroiwa M."/>
            <person name="Suzuki T."/>
            <person name="Murakami Y."/>
            <person name="Suwa Y."/>
            <person name="Takami H."/>
        </authorList>
    </citation>
    <scope>NUCLEOTIDE SEQUENCE</scope>
    <source>
        <strain evidence="8">317325-3</strain>
    </source>
</reference>
<dbReference type="Pfam" id="PF03308">
    <property type="entry name" value="MeaB"/>
    <property type="match status" value="1"/>
</dbReference>
<evidence type="ECO:0000256" key="2">
    <source>
        <dbReference type="ARBA" id="ARBA00022741"/>
    </source>
</evidence>
<evidence type="ECO:0000256" key="6">
    <source>
        <dbReference type="SAM" id="MobiDB-lite"/>
    </source>
</evidence>
<organism evidence="8 9">
    <name type="scientific">Candidatus Desulfobacillus denitrificans</name>
    <dbReference type="NCBI Taxonomy" id="2608985"/>
    <lineage>
        <taxon>Bacteria</taxon>
        <taxon>Pseudomonadati</taxon>
        <taxon>Pseudomonadota</taxon>
        <taxon>Betaproteobacteria</taxon>
        <taxon>Candidatus Desulfobacillus</taxon>
    </lineage>
</organism>
<dbReference type="NCBIfam" id="TIGR00750">
    <property type="entry name" value="lao"/>
    <property type="match status" value="1"/>
</dbReference>
<protein>
    <submittedName>
        <fullName evidence="8">Methylmalonyl Co-A mutase-associated GTPase MeaB</fullName>
    </submittedName>
</protein>
<evidence type="ECO:0000313" key="9">
    <source>
        <dbReference type="Proteomes" id="UP000662914"/>
    </source>
</evidence>
<feature type="region of interest" description="Disordered" evidence="6">
    <location>
        <begin position="239"/>
        <end position="266"/>
    </location>
</feature>
<dbReference type="GO" id="GO:0005525">
    <property type="term" value="F:GTP binding"/>
    <property type="evidence" value="ECO:0007669"/>
    <property type="project" value="UniProtKB-KW"/>
</dbReference>
<sequence length="371" mass="38672">MLNRSRPALARAITLLENDRPGAADLMAELAPRCGRAHVVGVTGAPGAGKSTLINALIGEFTQRGRSVAVVAVDPSSPISGGSILGDRLRMDEHGNRDDVFIRSVSSRGHLGGLSKTAGRVIDVFDAVGYDVVIVETVGAGQSEVEIRHFADTNIVVCPPGLGDDVQAIKAGIIEIADLLVVNKADLPQAERTVLDLTTATQLRHRADWKVKVLKTVATSGEGVAALVDAIGEHAAATGIGKRLKHSPPPTPFPQTGEGRKEPVPQATDEELFAQLRRWRAAGKGVALATVVKTWGSSPRPEGSHLAVEEGGAFVGSVSGGCIEGAVIGEAQAAIADGQPRLLEFGVSDERAWEVGLACGGRVQVFVERVG</sequence>
<evidence type="ECO:0000256" key="3">
    <source>
        <dbReference type="ARBA" id="ARBA00022801"/>
    </source>
</evidence>
<dbReference type="SUPFAM" id="SSF52540">
    <property type="entry name" value="P-loop containing nucleoside triphosphate hydrolases"/>
    <property type="match status" value="1"/>
</dbReference>
<dbReference type="KEGG" id="ddz:DSYM_16650"/>
<evidence type="ECO:0000313" key="8">
    <source>
        <dbReference type="EMBL" id="BBO20966.1"/>
    </source>
</evidence>
<dbReference type="Proteomes" id="UP000662914">
    <property type="component" value="Chromosome"/>
</dbReference>
<dbReference type="Pfam" id="PF02625">
    <property type="entry name" value="XdhC_CoxI"/>
    <property type="match status" value="1"/>
</dbReference>
<keyword evidence="4" id="KW-0342">GTP-binding</keyword>
<dbReference type="PANTHER" id="PTHR43087">
    <property type="entry name" value="LYSINE/ARGININE/ORNITHINE TRANSPORT SYSTEM KINASE"/>
    <property type="match status" value="1"/>
</dbReference>
<proteinExistence type="inferred from homology"/>
<keyword evidence="3" id="KW-0378">Hydrolase</keyword>
<dbReference type="CDD" id="cd03114">
    <property type="entry name" value="MMAA-like"/>
    <property type="match status" value="1"/>
</dbReference>
<evidence type="ECO:0000259" key="7">
    <source>
        <dbReference type="SMART" id="SM00382"/>
    </source>
</evidence>
<dbReference type="EMBL" id="AP021857">
    <property type="protein sequence ID" value="BBO20966.1"/>
    <property type="molecule type" value="Genomic_DNA"/>
</dbReference>
<evidence type="ECO:0000256" key="1">
    <source>
        <dbReference type="ARBA" id="ARBA00009625"/>
    </source>
</evidence>
<evidence type="ECO:0000256" key="4">
    <source>
        <dbReference type="ARBA" id="ARBA00023134"/>
    </source>
</evidence>
<evidence type="ECO:0000256" key="5">
    <source>
        <dbReference type="ARBA" id="ARBA00023186"/>
    </source>
</evidence>
<dbReference type="SMART" id="SM00382">
    <property type="entry name" value="AAA"/>
    <property type="match status" value="1"/>
</dbReference>
<comment type="similarity">
    <text evidence="1">Belongs to the SIMIBI class G3E GTPase family. ArgK/MeaB subfamily.</text>
</comment>
<dbReference type="InterPro" id="IPR003777">
    <property type="entry name" value="XdhC_CoxI"/>
</dbReference>
<keyword evidence="2" id="KW-0547">Nucleotide-binding</keyword>
<dbReference type="Gene3D" id="3.40.50.300">
    <property type="entry name" value="P-loop containing nucleotide triphosphate hydrolases"/>
    <property type="match status" value="1"/>
</dbReference>
<gene>
    <name evidence="8" type="ORF">DSYM_16650</name>
</gene>
<keyword evidence="5" id="KW-0143">Chaperone</keyword>
<dbReference type="PANTHER" id="PTHR43087:SF1">
    <property type="entry name" value="LAO_AO TRANSPORT SYSTEM ATPASE"/>
    <property type="match status" value="1"/>
</dbReference>
<dbReference type="InterPro" id="IPR005129">
    <property type="entry name" value="GTPase_ArgK"/>
</dbReference>
<dbReference type="InterPro" id="IPR052040">
    <property type="entry name" value="GTPase/Isobutyryl-CoA_mutase"/>
</dbReference>
<dbReference type="AlphaFoldDB" id="A0A809RXP7"/>
<accession>A0A809RXP7</accession>